<dbReference type="EMBL" id="KI392639">
    <property type="protein sequence ID" value="ERN12054.1"/>
    <property type="molecule type" value="Genomic_DNA"/>
</dbReference>
<dbReference type="Gramene" id="ERN12054">
    <property type="protein sequence ID" value="ERN12054"/>
    <property type="gene ID" value="AMTR_s00035p00152570"/>
</dbReference>
<dbReference type="Proteomes" id="UP000017836">
    <property type="component" value="Unassembled WGS sequence"/>
</dbReference>
<keyword evidence="3" id="KW-1185">Reference proteome</keyword>
<organism evidence="2 3">
    <name type="scientific">Amborella trichopoda</name>
    <dbReference type="NCBI Taxonomy" id="13333"/>
    <lineage>
        <taxon>Eukaryota</taxon>
        <taxon>Viridiplantae</taxon>
        <taxon>Streptophyta</taxon>
        <taxon>Embryophyta</taxon>
        <taxon>Tracheophyta</taxon>
        <taxon>Spermatophyta</taxon>
        <taxon>Magnoliopsida</taxon>
        <taxon>Amborellales</taxon>
        <taxon>Amborellaceae</taxon>
        <taxon>Amborella</taxon>
    </lineage>
</organism>
<accession>W1PW39</accession>
<protein>
    <submittedName>
        <fullName evidence="2">Uncharacterized protein</fullName>
    </submittedName>
</protein>
<dbReference type="HOGENOM" id="CLU_157506_0_0_1"/>
<feature type="region of interest" description="Disordered" evidence="1">
    <location>
        <begin position="63"/>
        <end position="100"/>
    </location>
</feature>
<reference evidence="3" key="1">
    <citation type="journal article" date="2013" name="Science">
        <title>The Amborella genome and the evolution of flowering plants.</title>
        <authorList>
            <consortium name="Amborella Genome Project"/>
        </authorList>
    </citation>
    <scope>NUCLEOTIDE SEQUENCE [LARGE SCALE GENOMIC DNA]</scope>
</reference>
<evidence type="ECO:0000313" key="2">
    <source>
        <dbReference type="EMBL" id="ERN12054.1"/>
    </source>
</evidence>
<gene>
    <name evidence="2" type="ORF">AMTR_s00035p00152570</name>
</gene>
<name>W1PW39_AMBTC</name>
<sequence>MLLFQQNSVRDECHELEEDVKGLMDRCDRLSGLLLAASGNPSLANVNPYVRVPLPSFVQSQSLSRASTQMTRGPRQVQPRLEGEARSRTAGVKEDSISKK</sequence>
<feature type="compositionally biased region" description="Basic and acidic residues" evidence="1">
    <location>
        <begin position="81"/>
        <end position="100"/>
    </location>
</feature>
<evidence type="ECO:0000313" key="3">
    <source>
        <dbReference type="Proteomes" id="UP000017836"/>
    </source>
</evidence>
<evidence type="ECO:0000256" key="1">
    <source>
        <dbReference type="SAM" id="MobiDB-lite"/>
    </source>
</evidence>
<dbReference type="AlphaFoldDB" id="W1PW39"/>
<proteinExistence type="predicted"/>